<dbReference type="CDD" id="cd07043">
    <property type="entry name" value="STAS_anti-anti-sigma_factors"/>
    <property type="match status" value="1"/>
</dbReference>
<dbReference type="NCBIfam" id="TIGR00377">
    <property type="entry name" value="ant_ant_sig"/>
    <property type="match status" value="1"/>
</dbReference>
<dbReference type="SUPFAM" id="SSF52091">
    <property type="entry name" value="SpoIIaa-like"/>
    <property type="match status" value="1"/>
</dbReference>
<dbReference type="RefSeq" id="WP_170177518.1">
    <property type="nucleotide sequence ID" value="NZ_QTTT01000001.1"/>
</dbReference>
<reference evidence="5 6" key="1">
    <citation type="submission" date="2018-08" db="EMBL/GenBank/DDBJ databases">
        <title>Sequencing the genomes of 1000 actinobacteria strains.</title>
        <authorList>
            <person name="Klenk H.-P."/>
        </authorList>
    </citation>
    <scope>NUCLEOTIDE SEQUENCE [LARGE SCALE GENOMIC DNA]</scope>
    <source>
        <strain evidence="5 6">DSM 43927</strain>
    </source>
</reference>
<dbReference type="AlphaFoldDB" id="A0A3D9SL60"/>
<dbReference type="EMBL" id="QTTT01000001">
    <property type="protein sequence ID" value="REE95140.1"/>
    <property type="molecule type" value="Genomic_DNA"/>
</dbReference>
<feature type="region of interest" description="Disordered" evidence="3">
    <location>
        <begin position="110"/>
        <end position="139"/>
    </location>
</feature>
<evidence type="ECO:0000256" key="3">
    <source>
        <dbReference type="SAM" id="MobiDB-lite"/>
    </source>
</evidence>
<comment type="similarity">
    <text evidence="1 2">Belongs to the anti-sigma-factor antagonist family.</text>
</comment>
<proteinExistence type="inferred from homology"/>
<keyword evidence="6" id="KW-1185">Reference proteome</keyword>
<dbReference type="InterPro" id="IPR036513">
    <property type="entry name" value="STAS_dom_sf"/>
</dbReference>
<comment type="caution">
    <text evidence="5">The sequence shown here is derived from an EMBL/GenBank/DDBJ whole genome shotgun (WGS) entry which is preliminary data.</text>
</comment>
<accession>A0A3D9SL60</accession>
<dbReference type="InterPro" id="IPR002645">
    <property type="entry name" value="STAS_dom"/>
</dbReference>
<organism evidence="5 6">
    <name type="scientific">Thermomonospora umbrina</name>
    <dbReference type="NCBI Taxonomy" id="111806"/>
    <lineage>
        <taxon>Bacteria</taxon>
        <taxon>Bacillati</taxon>
        <taxon>Actinomycetota</taxon>
        <taxon>Actinomycetes</taxon>
        <taxon>Streptosporangiales</taxon>
        <taxon>Thermomonosporaceae</taxon>
        <taxon>Thermomonospora</taxon>
    </lineage>
</organism>
<evidence type="ECO:0000259" key="4">
    <source>
        <dbReference type="PROSITE" id="PS50801"/>
    </source>
</evidence>
<sequence length="139" mass="14739">MRQLTLTTRGRDGCAVISLRGELDIASADDLRRHLHAARRTHGDHLVLDLDDLEFMDSHGLSVIIGCHKAVTAGAGSLALTGARPIVRRTLQITGLDRRLSLYDTVEEATASTARTARTAPAPAPPAGEAATRPEATPA</sequence>
<dbReference type="Proteomes" id="UP000256661">
    <property type="component" value="Unassembled WGS sequence"/>
</dbReference>
<gene>
    <name evidence="5" type="ORF">DFJ69_0521</name>
</gene>
<evidence type="ECO:0000313" key="6">
    <source>
        <dbReference type="Proteomes" id="UP000256661"/>
    </source>
</evidence>
<feature type="domain" description="STAS" evidence="4">
    <location>
        <begin position="4"/>
        <end position="113"/>
    </location>
</feature>
<dbReference type="PANTHER" id="PTHR33495">
    <property type="entry name" value="ANTI-SIGMA FACTOR ANTAGONIST TM_1081-RELATED-RELATED"/>
    <property type="match status" value="1"/>
</dbReference>
<dbReference type="Gene3D" id="3.30.750.24">
    <property type="entry name" value="STAS domain"/>
    <property type="match status" value="1"/>
</dbReference>
<name>A0A3D9SL60_9ACTN</name>
<dbReference type="GO" id="GO:0043856">
    <property type="term" value="F:anti-sigma factor antagonist activity"/>
    <property type="evidence" value="ECO:0007669"/>
    <property type="project" value="InterPro"/>
</dbReference>
<evidence type="ECO:0000256" key="1">
    <source>
        <dbReference type="ARBA" id="ARBA00009013"/>
    </source>
</evidence>
<evidence type="ECO:0000256" key="2">
    <source>
        <dbReference type="RuleBase" id="RU003749"/>
    </source>
</evidence>
<protein>
    <recommendedName>
        <fullName evidence="2">Anti-sigma factor antagonist</fullName>
    </recommendedName>
</protein>
<evidence type="ECO:0000313" key="5">
    <source>
        <dbReference type="EMBL" id="REE95140.1"/>
    </source>
</evidence>
<dbReference type="PANTHER" id="PTHR33495:SF2">
    <property type="entry name" value="ANTI-SIGMA FACTOR ANTAGONIST TM_1081-RELATED"/>
    <property type="match status" value="1"/>
</dbReference>
<dbReference type="Pfam" id="PF01740">
    <property type="entry name" value="STAS"/>
    <property type="match status" value="1"/>
</dbReference>
<dbReference type="PROSITE" id="PS50801">
    <property type="entry name" value="STAS"/>
    <property type="match status" value="1"/>
</dbReference>
<dbReference type="InterPro" id="IPR003658">
    <property type="entry name" value="Anti-sigma_ant"/>
</dbReference>